<dbReference type="PANTHER" id="PTHR14136:SF17">
    <property type="entry name" value="BTB_POZ DOMAIN-CONTAINING PROTEIN KCTD9"/>
    <property type="match status" value="1"/>
</dbReference>
<dbReference type="InterPro" id="IPR051082">
    <property type="entry name" value="Pentapeptide-BTB/POZ_domain"/>
</dbReference>
<gene>
    <name evidence="1" type="ORF">SAMN04515677_101529</name>
</gene>
<dbReference type="EMBL" id="FNGW01000001">
    <property type="protein sequence ID" value="SDL33151.1"/>
    <property type="molecule type" value="Genomic_DNA"/>
</dbReference>
<dbReference type="Proteomes" id="UP000199068">
    <property type="component" value="Unassembled WGS sequence"/>
</dbReference>
<evidence type="ECO:0000313" key="1">
    <source>
        <dbReference type="EMBL" id="SDL33151.1"/>
    </source>
</evidence>
<dbReference type="Pfam" id="PF00805">
    <property type="entry name" value="Pentapeptide"/>
    <property type="match status" value="1"/>
</dbReference>
<dbReference type="AlphaFoldDB" id="A0A1G9J730"/>
<dbReference type="InterPro" id="IPR001646">
    <property type="entry name" value="5peptide_repeat"/>
</dbReference>
<name>A0A1G9J730_9FIRM</name>
<dbReference type="RefSeq" id="WP_092722564.1">
    <property type="nucleotide sequence ID" value="NZ_FNGW01000001.1"/>
</dbReference>
<dbReference type="PANTHER" id="PTHR14136">
    <property type="entry name" value="BTB_POZ DOMAIN-CONTAINING PROTEIN KCTD9"/>
    <property type="match status" value="1"/>
</dbReference>
<reference evidence="1 2" key="1">
    <citation type="submission" date="2016-10" db="EMBL/GenBank/DDBJ databases">
        <authorList>
            <person name="de Groot N.N."/>
        </authorList>
    </citation>
    <scope>NUCLEOTIDE SEQUENCE [LARGE SCALE GENOMIC DNA]</scope>
    <source>
        <strain evidence="1 2">DSM 797</strain>
    </source>
</reference>
<protein>
    <submittedName>
        <fullName evidence="1">Uncharacterized protein YjbI, contains pentapeptide repeats</fullName>
    </submittedName>
</protein>
<dbReference type="STRING" id="1121325.SAMN04515677_101529"/>
<proteinExistence type="predicted"/>
<dbReference type="Gene3D" id="2.160.20.80">
    <property type="entry name" value="E3 ubiquitin-protein ligase SopA"/>
    <property type="match status" value="1"/>
</dbReference>
<dbReference type="SUPFAM" id="SSF141571">
    <property type="entry name" value="Pentapeptide repeat-like"/>
    <property type="match status" value="1"/>
</dbReference>
<sequence length="289" mass="32746">MRKTIREIDNNEILKTLKIDCEKCFGFCCVALYFSKTEGFPNDKKAGTPCVNLKADFTCSDHKNLRKKGLKGCTAYDCFGAGQKVAQSTFNGKNWREFKGLQNQMFEVFLVMRQLHEMLWYLGDALTFVSNKNMKDQLSIRIQEIEQLTKLDANSIMNIDIEKYRTKVNSILRMANEIAKDKIAKYKINNSKNKKNLKLGYDFIGTNLTDTNLIGANFAGALLIAANMKNTDLKGANLIGADLRDADIRGANLEDTIFLTQSQINTAKGDYKTRLPKSLARPAYWESEK</sequence>
<keyword evidence="2" id="KW-1185">Reference proteome</keyword>
<evidence type="ECO:0000313" key="2">
    <source>
        <dbReference type="Proteomes" id="UP000199068"/>
    </source>
</evidence>
<organism evidence="1 2">
    <name type="scientific">Romboutsia lituseburensis DSM 797</name>
    <dbReference type="NCBI Taxonomy" id="1121325"/>
    <lineage>
        <taxon>Bacteria</taxon>
        <taxon>Bacillati</taxon>
        <taxon>Bacillota</taxon>
        <taxon>Clostridia</taxon>
        <taxon>Peptostreptococcales</taxon>
        <taxon>Peptostreptococcaceae</taxon>
        <taxon>Romboutsia</taxon>
    </lineage>
</organism>
<accession>A0A1G9J730</accession>